<dbReference type="GO" id="GO:0034194">
    <property type="term" value="P:D-galactonate catabolic process"/>
    <property type="evidence" value="ECO:0007669"/>
    <property type="project" value="InterPro"/>
</dbReference>
<dbReference type="Gene3D" id="3.30.420.310">
    <property type="entry name" value="2-keto-3-deoxy-galactonokinase, C-terminal domain"/>
    <property type="match status" value="1"/>
</dbReference>
<dbReference type="AlphaFoldDB" id="A0A6B2NKS9"/>
<dbReference type="EMBL" id="JAAGOX010000003">
    <property type="protein sequence ID" value="NDW43800.1"/>
    <property type="molecule type" value="Genomic_DNA"/>
</dbReference>
<organism evidence="1">
    <name type="scientific">Ruegeria sp. PrR005</name>
    <dbReference type="NCBI Taxonomy" id="2706882"/>
    <lineage>
        <taxon>Bacteria</taxon>
        <taxon>Pseudomonadati</taxon>
        <taxon>Pseudomonadota</taxon>
        <taxon>Alphaproteobacteria</taxon>
        <taxon>Rhodobacterales</taxon>
        <taxon>Roseobacteraceae</taxon>
        <taxon>Ruegeria</taxon>
    </lineage>
</organism>
<keyword evidence="1" id="KW-0418">Kinase</keyword>
<name>A0A6B2NKS9_9RHOB</name>
<dbReference type="InterPro" id="IPR007729">
    <property type="entry name" value="DGOK"/>
</dbReference>
<dbReference type="InterPro" id="IPR042258">
    <property type="entry name" value="DGOK_N"/>
</dbReference>
<protein>
    <submittedName>
        <fullName evidence="1">2-dehydro-3-deoxygalactonokinase</fullName>
    </submittedName>
</protein>
<comment type="caution">
    <text evidence="1">The sequence shown here is derived from an EMBL/GenBank/DDBJ whole genome shotgun (WGS) entry which is preliminary data.</text>
</comment>
<dbReference type="Pfam" id="PF05035">
    <property type="entry name" value="DGOK"/>
    <property type="match status" value="1"/>
</dbReference>
<dbReference type="GO" id="GO:0008671">
    <property type="term" value="F:2-dehydro-3-deoxygalactonokinase activity"/>
    <property type="evidence" value="ECO:0007669"/>
    <property type="project" value="InterPro"/>
</dbReference>
<dbReference type="InterPro" id="IPR042257">
    <property type="entry name" value="DGOK_C"/>
</dbReference>
<gene>
    <name evidence="1" type="ORF">G0P99_02380</name>
</gene>
<dbReference type="Gene3D" id="3.30.420.300">
    <property type="entry name" value="2-keto-3-deoxy-galactonokinase, substrate binding domain"/>
    <property type="match status" value="1"/>
</dbReference>
<proteinExistence type="predicted"/>
<reference evidence="1" key="1">
    <citation type="submission" date="2020-02" db="EMBL/GenBank/DDBJ databases">
        <title>Delineation of the pyrene-degrading pathway in Roseobacter clade bacteria by genomic analysis.</title>
        <authorList>
            <person name="Zhou H."/>
            <person name="Wang H."/>
        </authorList>
    </citation>
    <scope>NUCLEOTIDE SEQUENCE</scope>
    <source>
        <strain evidence="1">PrR005</strain>
    </source>
</reference>
<dbReference type="CDD" id="cd24012">
    <property type="entry name" value="ASKHA_NBD_KDGal-kinase"/>
    <property type="match status" value="1"/>
</dbReference>
<sequence length="306" mass="32172">MNSAASEPALIGIDWGTSTLRAFLIGAGGEVLDKVASAEGIMHVADRDFEAVFDRLIGPWSQRARLPVLASGMITSRNGWIETPYARVPLDARALASALVHHRTANGTDLYFVTGVTTDHASGPDVMRGEETQIIGAQAFGMSDGTFVMPGTHSKWIRMSGGRIEDFATYMTGEVFAALKGHTILGTLMEDGPHAPEGYARGVSAGLAKGSSLLHDLFHVRTLPLMGQMEGGAVADFLSGLLIGAEINAARARGDATGPVTIIGRSDLADRYQTALTAAGLQSRRAPDDIVAMGHFLIAQAAGMIA</sequence>
<keyword evidence="1" id="KW-0808">Transferase</keyword>
<accession>A0A6B2NKS9</accession>
<dbReference type="RefSeq" id="WP_164127321.1">
    <property type="nucleotide sequence ID" value="NZ_JAAGOX010000003.1"/>
</dbReference>
<evidence type="ECO:0000313" key="1">
    <source>
        <dbReference type="EMBL" id="NDW43800.1"/>
    </source>
</evidence>